<proteinExistence type="predicted"/>
<dbReference type="EMBL" id="LPHD01000049">
    <property type="protein sequence ID" value="KWA84181.1"/>
    <property type="molecule type" value="Genomic_DNA"/>
</dbReference>
<evidence type="ECO:0000256" key="1">
    <source>
        <dbReference type="SAM" id="SignalP"/>
    </source>
</evidence>
<dbReference type="Proteomes" id="UP000060630">
    <property type="component" value="Unassembled WGS sequence"/>
</dbReference>
<dbReference type="AlphaFoldDB" id="A0A119HFM6"/>
<feature type="signal peptide" evidence="1">
    <location>
        <begin position="1"/>
        <end position="37"/>
    </location>
</feature>
<comment type="caution">
    <text evidence="2">The sequence shown here is derived from an EMBL/GenBank/DDBJ whole genome shotgun (WGS) entry which is preliminary data.</text>
</comment>
<evidence type="ECO:0000313" key="3">
    <source>
        <dbReference type="Proteomes" id="UP000060630"/>
    </source>
</evidence>
<protein>
    <submittedName>
        <fullName evidence="2">Uncharacterized protein</fullName>
    </submittedName>
</protein>
<dbReference type="RefSeq" id="WP_060192580.1">
    <property type="nucleotide sequence ID" value="NZ_LPHD01000049.1"/>
</dbReference>
<gene>
    <name evidence="2" type="ORF">WL29_22740</name>
</gene>
<feature type="chain" id="PRO_5007162189" evidence="1">
    <location>
        <begin position="38"/>
        <end position="121"/>
    </location>
</feature>
<sequence length="121" mass="13200">MLTHSNRRFKLHNTLQHPVTIWLLALAITLLAGAANAAPPRTAADAGWSAHEPNRYVVSGVLRLNSDYNIVKPVHAIIEAKSDADAIVMLMKQVEHDWPDYGLISTLATPVPKVATCLSNL</sequence>
<keyword evidence="1" id="KW-0732">Signal</keyword>
<reference evidence="2 3" key="1">
    <citation type="submission" date="2015-11" db="EMBL/GenBank/DDBJ databases">
        <title>Expanding the genomic diversity of Burkholderia species for the development of highly accurate diagnostics.</title>
        <authorList>
            <person name="Sahl J."/>
            <person name="Keim P."/>
            <person name="Wagner D."/>
        </authorList>
    </citation>
    <scope>NUCLEOTIDE SEQUENCE [LARGE SCALE GENOMIC DNA]</scope>
    <source>
        <strain evidence="2 3">MSMB2087WGS</strain>
    </source>
</reference>
<accession>A0A119HFM6</accession>
<evidence type="ECO:0000313" key="2">
    <source>
        <dbReference type="EMBL" id="KWA84181.1"/>
    </source>
</evidence>
<organism evidence="2 3">
    <name type="scientific">Burkholderia ubonensis</name>
    <dbReference type="NCBI Taxonomy" id="101571"/>
    <lineage>
        <taxon>Bacteria</taxon>
        <taxon>Pseudomonadati</taxon>
        <taxon>Pseudomonadota</taxon>
        <taxon>Betaproteobacteria</taxon>
        <taxon>Burkholderiales</taxon>
        <taxon>Burkholderiaceae</taxon>
        <taxon>Burkholderia</taxon>
        <taxon>Burkholderia cepacia complex</taxon>
    </lineage>
</organism>
<name>A0A119HFM6_9BURK</name>